<keyword evidence="1" id="KW-1133">Transmembrane helix</keyword>
<dbReference type="Proteomes" id="UP001156691">
    <property type="component" value="Unassembled WGS sequence"/>
</dbReference>
<accession>A0ABQ5VZL3</accession>
<reference evidence="3" key="1">
    <citation type="journal article" date="2019" name="Int. J. Syst. Evol. Microbiol.">
        <title>The Global Catalogue of Microorganisms (GCM) 10K type strain sequencing project: providing services to taxonomists for standard genome sequencing and annotation.</title>
        <authorList>
            <consortium name="The Broad Institute Genomics Platform"/>
            <consortium name="The Broad Institute Genome Sequencing Center for Infectious Disease"/>
            <person name="Wu L."/>
            <person name="Ma J."/>
        </authorList>
    </citation>
    <scope>NUCLEOTIDE SEQUENCE [LARGE SCALE GENOMIC DNA]</scope>
    <source>
        <strain evidence="3">NBRC 112416</strain>
    </source>
</reference>
<gene>
    <name evidence="2" type="ORF">GCM10010862_04150</name>
</gene>
<evidence type="ECO:0000313" key="3">
    <source>
        <dbReference type="Proteomes" id="UP001156691"/>
    </source>
</evidence>
<evidence type="ECO:0000313" key="2">
    <source>
        <dbReference type="EMBL" id="GLQ53157.1"/>
    </source>
</evidence>
<keyword evidence="1" id="KW-0812">Transmembrane</keyword>
<feature type="transmembrane region" description="Helical" evidence="1">
    <location>
        <begin position="50"/>
        <end position="71"/>
    </location>
</feature>
<sequence>MSKERTPAPSTERQTRAPNGSALTYGLVGFSLAVVVLLAVAGFYDINLLRHGLLIVGVTALAAVAGIVVHFKRTARYRAALESCVASCLHLKGASMTMSTKIIPFHRRAHSVITRAAPDAGDPRFARELARAGLPLRRAPELKGKNDEHPVH</sequence>
<feature type="transmembrane region" description="Helical" evidence="1">
    <location>
        <begin position="21"/>
        <end position="44"/>
    </location>
</feature>
<organism evidence="2 3">
    <name type="scientific">Devosia nitrariae</name>
    <dbReference type="NCBI Taxonomy" id="2071872"/>
    <lineage>
        <taxon>Bacteria</taxon>
        <taxon>Pseudomonadati</taxon>
        <taxon>Pseudomonadota</taxon>
        <taxon>Alphaproteobacteria</taxon>
        <taxon>Hyphomicrobiales</taxon>
        <taxon>Devosiaceae</taxon>
        <taxon>Devosia</taxon>
    </lineage>
</organism>
<protein>
    <submittedName>
        <fullName evidence="2">Uncharacterized protein</fullName>
    </submittedName>
</protein>
<keyword evidence="3" id="KW-1185">Reference proteome</keyword>
<keyword evidence="1" id="KW-0472">Membrane</keyword>
<name>A0ABQ5VZL3_9HYPH</name>
<proteinExistence type="predicted"/>
<dbReference type="EMBL" id="BSNS01000002">
    <property type="protein sequence ID" value="GLQ53157.1"/>
    <property type="molecule type" value="Genomic_DNA"/>
</dbReference>
<evidence type="ECO:0000256" key="1">
    <source>
        <dbReference type="SAM" id="Phobius"/>
    </source>
</evidence>
<comment type="caution">
    <text evidence="2">The sequence shown here is derived from an EMBL/GenBank/DDBJ whole genome shotgun (WGS) entry which is preliminary data.</text>
</comment>